<dbReference type="PANTHER" id="PTHR28110:SF1">
    <property type="entry name" value="TRANSMEMBRANE PROTEIN"/>
    <property type="match status" value="1"/>
</dbReference>
<accession>A0A2V3IJU1</accession>
<evidence type="ECO:0000313" key="1">
    <source>
        <dbReference type="EMBL" id="PXF42303.1"/>
    </source>
</evidence>
<keyword evidence="2" id="KW-1185">Reference proteome</keyword>
<dbReference type="InterPro" id="IPR055323">
    <property type="entry name" value="C57A10.07/YOR238W"/>
</dbReference>
<evidence type="ECO:0000313" key="2">
    <source>
        <dbReference type="Proteomes" id="UP000247409"/>
    </source>
</evidence>
<sequence length="362" mass="41023">MLTLARRLDALIASLQLRFFTHPDMLAERSYNSNKPRFHGLFHSLRHLRALAPVSLLLLGLFCVYRSVPFFALRAALCRVVVTPADVAVRNEIVLDRFAQAAVQSGRPTQLRALTTLVMVAGHAIYTGLHWEPTSLRDERNWMLEPFQQGQVDTFLQHVQRGVQLAANDSSALLLFSGGQTRQYAGPRSEAMTYWMAAQTLNWFGYASTHVQNRTFAEEYARDSMENLLFSICRFNQLTGTYPRVIKVVGFAFKKYRFTDLHRRAIRFPAHRFKYYGVDPDKVKGIRGVTAGERAHALGPFAADPYGCNSPVLGSKRRGRNPYLRYHPYPQGCPELSALFRHCGRSIFKGPLPWDPRAGSTS</sequence>
<name>A0A2V3IJU1_9FLOR</name>
<dbReference type="OrthoDB" id="4347at2759"/>
<dbReference type="Proteomes" id="UP000247409">
    <property type="component" value="Unassembled WGS sequence"/>
</dbReference>
<gene>
    <name evidence="1" type="ORF">BWQ96_07938</name>
</gene>
<dbReference type="AlphaFoldDB" id="A0A2V3IJU1"/>
<dbReference type="PANTHER" id="PTHR28110">
    <property type="entry name" value="TRANSMEMBRANE PROTEIN"/>
    <property type="match status" value="1"/>
</dbReference>
<protein>
    <recommendedName>
        <fullName evidence="3">DUF218 domain-containing protein</fullName>
    </recommendedName>
</protein>
<proteinExistence type="predicted"/>
<comment type="caution">
    <text evidence="1">The sequence shown here is derived from an EMBL/GenBank/DDBJ whole genome shotgun (WGS) entry which is preliminary data.</text>
</comment>
<dbReference type="EMBL" id="NBIV01000168">
    <property type="protein sequence ID" value="PXF42303.1"/>
    <property type="molecule type" value="Genomic_DNA"/>
</dbReference>
<reference evidence="1 2" key="1">
    <citation type="journal article" date="2018" name="Mol. Biol. Evol.">
        <title>Analysis of the draft genome of the red seaweed Gracilariopsis chorda provides insights into genome size evolution in Rhodophyta.</title>
        <authorList>
            <person name="Lee J."/>
            <person name="Yang E.C."/>
            <person name="Graf L."/>
            <person name="Yang J.H."/>
            <person name="Qiu H."/>
            <person name="Zel Zion U."/>
            <person name="Chan C.X."/>
            <person name="Stephens T.G."/>
            <person name="Weber A.P.M."/>
            <person name="Boo G.H."/>
            <person name="Boo S.M."/>
            <person name="Kim K.M."/>
            <person name="Shin Y."/>
            <person name="Jung M."/>
            <person name="Lee S.J."/>
            <person name="Yim H.S."/>
            <person name="Lee J.H."/>
            <person name="Bhattacharya D."/>
            <person name="Yoon H.S."/>
        </authorList>
    </citation>
    <scope>NUCLEOTIDE SEQUENCE [LARGE SCALE GENOMIC DNA]</scope>
    <source>
        <strain evidence="1 2">SKKU-2015</strain>
        <tissue evidence="1">Whole body</tissue>
    </source>
</reference>
<evidence type="ECO:0008006" key="3">
    <source>
        <dbReference type="Google" id="ProtNLM"/>
    </source>
</evidence>
<organism evidence="1 2">
    <name type="scientific">Gracilariopsis chorda</name>
    <dbReference type="NCBI Taxonomy" id="448386"/>
    <lineage>
        <taxon>Eukaryota</taxon>
        <taxon>Rhodophyta</taxon>
        <taxon>Florideophyceae</taxon>
        <taxon>Rhodymeniophycidae</taxon>
        <taxon>Gracilariales</taxon>
        <taxon>Gracilariaceae</taxon>
        <taxon>Gracilariopsis</taxon>
    </lineage>
</organism>
<dbReference type="GO" id="GO:0005737">
    <property type="term" value="C:cytoplasm"/>
    <property type="evidence" value="ECO:0007669"/>
    <property type="project" value="TreeGrafter"/>
</dbReference>